<reference evidence="3" key="1">
    <citation type="submission" date="2017-02" db="UniProtKB">
        <authorList>
            <consortium name="WormBaseParasite"/>
        </authorList>
    </citation>
    <scope>IDENTIFICATION</scope>
</reference>
<dbReference type="AlphaFoldDB" id="A0A0N4YK70"/>
<reference evidence="1 2" key="2">
    <citation type="submission" date="2018-11" db="EMBL/GenBank/DDBJ databases">
        <authorList>
            <consortium name="Pathogen Informatics"/>
        </authorList>
    </citation>
    <scope>NUCLEOTIDE SEQUENCE [LARGE SCALE GENOMIC DNA]</scope>
</reference>
<evidence type="ECO:0000313" key="3">
    <source>
        <dbReference type="WBParaSite" id="NBR_0001741701-mRNA-1"/>
    </source>
</evidence>
<name>A0A0N4YK70_NIPBR</name>
<protein>
    <submittedName>
        <fullName evidence="1 3">Uncharacterized protein</fullName>
    </submittedName>
</protein>
<evidence type="ECO:0000313" key="1">
    <source>
        <dbReference type="EMBL" id="VDL81068.1"/>
    </source>
</evidence>
<dbReference type="WBParaSite" id="NBR_0001741701-mRNA-1">
    <property type="protein sequence ID" value="NBR_0001741701-mRNA-1"/>
    <property type="gene ID" value="NBR_0001741701"/>
</dbReference>
<keyword evidence="2" id="KW-1185">Reference proteome</keyword>
<dbReference type="Proteomes" id="UP000271162">
    <property type="component" value="Unassembled WGS sequence"/>
</dbReference>
<dbReference type="EMBL" id="UYSL01022753">
    <property type="protein sequence ID" value="VDL81068.1"/>
    <property type="molecule type" value="Genomic_DNA"/>
</dbReference>
<evidence type="ECO:0000313" key="2">
    <source>
        <dbReference type="Proteomes" id="UP000271162"/>
    </source>
</evidence>
<sequence length="71" mass="8064">MRMPRDAHHVDKLSEAIDKLSGAKNIPKCLKYAIVEMASCINEVIKENTKLRQENLSTILMIITNVNVRGR</sequence>
<proteinExistence type="predicted"/>
<organism evidence="3">
    <name type="scientific">Nippostrongylus brasiliensis</name>
    <name type="common">Rat hookworm</name>
    <dbReference type="NCBI Taxonomy" id="27835"/>
    <lineage>
        <taxon>Eukaryota</taxon>
        <taxon>Metazoa</taxon>
        <taxon>Ecdysozoa</taxon>
        <taxon>Nematoda</taxon>
        <taxon>Chromadorea</taxon>
        <taxon>Rhabditida</taxon>
        <taxon>Rhabditina</taxon>
        <taxon>Rhabditomorpha</taxon>
        <taxon>Strongyloidea</taxon>
        <taxon>Heligmosomidae</taxon>
        <taxon>Nippostrongylus</taxon>
    </lineage>
</organism>
<accession>A0A0N4YK70</accession>
<gene>
    <name evidence="1" type="ORF">NBR_LOCUS17418</name>
</gene>